<dbReference type="GO" id="GO:0016787">
    <property type="term" value="F:hydrolase activity"/>
    <property type="evidence" value="ECO:0007669"/>
    <property type="project" value="UniProtKB-KW"/>
</dbReference>
<evidence type="ECO:0000313" key="3">
    <source>
        <dbReference type="EMBL" id="CAB4716312.1"/>
    </source>
</evidence>
<dbReference type="Gene3D" id="3.40.50.1820">
    <property type="entry name" value="alpha/beta hydrolase"/>
    <property type="match status" value="1"/>
</dbReference>
<reference evidence="3" key="1">
    <citation type="submission" date="2020-05" db="EMBL/GenBank/DDBJ databases">
        <authorList>
            <person name="Chiriac C."/>
            <person name="Salcher M."/>
            <person name="Ghai R."/>
            <person name="Kavagutti S V."/>
        </authorList>
    </citation>
    <scope>NUCLEOTIDE SEQUENCE</scope>
</reference>
<organism evidence="3">
    <name type="scientific">freshwater metagenome</name>
    <dbReference type="NCBI Taxonomy" id="449393"/>
    <lineage>
        <taxon>unclassified sequences</taxon>
        <taxon>metagenomes</taxon>
        <taxon>ecological metagenomes</taxon>
    </lineage>
</organism>
<dbReference type="PANTHER" id="PTHR48081:SF8">
    <property type="entry name" value="ALPHA_BETA HYDROLASE FOLD-3 DOMAIN-CONTAINING PROTEIN-RELATED"/>
    <property type="match status" value="1"/>
</dbReference>
<accession>A0A6J6QZI1</accession>
<dbReference type="Pfam" id="PF07859">
    <property type="entry name" value="Abhydrolase_3"/>
    <property type="match status" value="1"/>
</dbReference>
<name>A0A6J6QZI1_9ZZZZ</name>
<feature type="domain" description="Alpha/beta hydrolase fold-3" evidence="2">
    <location>
        <begin position="78"/>
        <end position="284"/>
    </location>
</feature>
<dbReference type="PANTHER" id="PTHR48081">
    <property type="entry name" value="AB HYDROLASE SUPERFAMILY PROTEIN C4A8.06C"/>
    <property type="match status" value="1"/>
</dbReference>
<dbReference type="InterPro" id="IPR050300">
    <property type="entry name" value="GDXG_lipolytic_enzyme"/>
</dbReference>
<dbReference type="EMBL" id="CAEZYL010000006">
    <property type="protein sequence ID" value="CAB4716312.1"/>
    <property type="molecule type" value="Genomic_DNA"/>
</dbReference>
<dbReference type="SUPFAM" id="SSF53474">
    <property type="entry name" value="alpha/beta-Hydrolases"/>
    <property type="match status" value="1"/>
</dbReference>
<protein>
    <submittedName>
        <fullName evidence="3">Unannotated protein</fullName>
    </submittedName>
</protein>
<dbReference type="AlphaFoldDB" id="A0A6J6QZI1"/>
<dbReference type="InterPro" id="IPR013094">
    <property type="entry name" value="AB_hydrolase_3"/>
</dbReference>
<evidence type="ECO:0000259" key="2">
    <source>
        <dbReference type="Pfam" id="PF07859"/>
    </source>
</evidence>
<gene>
    <name evidence="3" type="ORF">UFOPK2689_00234</name>
</gene>
<keyword evidence="1" id="KW-0378">Hydrolase</keyword>
<evidence type="ECO:0000256" key="1">
    <source>
        <dbReference type="ARBA" id="ARBA00022801"/>
    </source>
</evidence>
<dbReference type="InterPro" id="IPR029058">
    <property type="entry name" value="AB_hydrolase_fold"/>
</dbReference>
<sequence>MTLKPEIAQYLADSAAKGLPAPWQGTSREARFNVKDRPLLTGTPEKIYSVEHRFIPGITADLPIRIYRPMKNTPLPALVYFHGGGWVLNTLDMCEQPLRSLANKGQFIIISVAYQKAPEHPFPIPFDDCYETLMWVKSNAATLGIDPEAIGVGGESSGANLAAGVAMKARDSGDINLKFQALIYPAVDESCSSDSFISFADGYGLTRKSMQWFWAQYLQKSSDRKNPYAVPIVAKSLTGVAPAIVITAEYDVLLDDGYAYAEKLRKDGVKTLYREYEGQIHGCFSLAAITPDSEKIQQYLADEINSLLAPHS</sequence>
<proteinExistence type="predicted"/>